<accession>A0A1K0IM45</accession>
<protein>
    <recommendedName>
        <fullName evidence="1">KTSC domain-containing protein</fullName>
    </recommendedName>
</protein>
<dbReference type="Pfam" id="PF13619">
    <property type="entry name" value="KTSC"/>
    <property type="match status" value="1"/>
</dbReference>
<dbReference type="RefSeq" id="WP_340528289.1">
    <property type="nucleotide sequence ID" value="NZ_FMSH01000419.1"/>
</dbReference>
<gene>
    <name evidence="2" type="ORF">CNECB9_4760009</name>
</gene>
<sequence length="69" mass="7710">MDRTPVVSSNVASIGYDPDSSTLEIEFNNGSIYQYFDVSENIYEELRTSGSIGGYLATNIKGVYRYSRV</sequence>
<dbReference type="EMBL" id="FMSH01000419">
    <property type="protein sequence ID" value="SCU87797.1"/>
    <property type="molecule type" value="Genomic_DNA"/>
</dbReference>
<proteinExistence type="predicted"/>
<organism evidence="2">
    <name type="scientific">Cupriavidus necator</name>
    <name type="common">Alcaligenes eutrophus</name>
    <name type="synonym">Ralstonia eutropha</name>
    <dbReference type="NCBI Taxonomy" id="106590"/>
    <lineage>
        <taxon>Bacteria</taxon>
        <taxon>Pseudomonadati</taxon>
        <taxon>Pseudomonadota</taxon>
        <taxon>Betaproteobacteria</taxon>
        <taxon>Burkholderiales</taxon>
        <taxon>Burkholderiaceae</taxon>
        <taxon>Cupriavidus</taxon>
    </lineage>
</organism>
<dbReference type="InterPro" id="IPR025309">
    <property type="entry name" value="KTSC_dom"/>
</dbReference>
<dbReference type="AlphaFoldDB" id="A0A1K0IM45"/>
<reference evidence="2" key="1">
    <citation type="submission" date="2016-09" db="EMBL/GenBank/DDBJ databases">
        <authorList>
            <person name="Capua I."/>
            <person name="De Benedictis P."/>
            <person name="Joannis T."/>
            <person name="Lombin L.H."/>
            <person name="Cattoli G."/>
        </authorList>
    </citation>
    <scope>NUCLEOTIDE SEQUENCE</scope>
    <source>
        <strain evidence="2">B9</strain>
    </source>
</reference>
<feature type="domain" description="KTSC" evidence="1">
    <location>
        <begin position="8"/>
        <end position="64"/>
    </location>
</feature>
<evidence type="ECO:0000259" key="1">
    <source>
        <dbReference type="Pfam" id="PF13619"/>
    </source>
</evidence>
<evidence type="ECO:0000313" key="2">
    <source>
        <dbReference type="EMBL" id="SCU87797.1"/>
    </source>
</evidence>
<name>A0A1K0IM45_CUPNE</name>